<evidence type="ECO:0000313" key="2">
    <source>
        <dbReference type="Proteomes" id="UP001153331"/>
    </source>
</evidence>
<dbReference type="Proteomes" id="UP001153331">
    <property type="component" value="Unassembled WGS sequence"/>
</dbReference>
<comment type="caution">
    <text evidence="1">The sequence shown here is derived from an EMBL/GenBank/DDBJ whole genome shotgun (WGS) entry which is preliminary data.</text>
</comment>
<protein>
    <submittedName>
        <fullName evidence="1">Uncharacterized protein</fullName>
    </submittedName>
</protein>
<dbReference type="EMBL" id="JAPHNI010000248">
    <property type="protein sequence ID" value="KAJ8113507.1"/>
    <property type="molecule type" value="Genomic_DNA"/>
</dbReference>
<sequence>MATRRQTHTPIQTPDLSLSDSDDCYSSEDGEMPDREEMDRLLRQAHHYVITEGGRDSPSTYMERIQRINQSLIQEISMHSYDCDPKLYRRVKQKIDHVLREFEDAMDVDPSIYDCEQIPEVYTAAAEKVLYRRDSGPLTPNSPKRSSEDDVQRTYVYGAPDNYPEIWYKGAAASLPFPETIRMADWESLRVHWDLATTGDTGSKNPVPLKGVSFNDPRLEHHDHLGQYESGSKFRLPVNDATDTAVVNSFCTVAKLHKAVDAFSQHDDSRNVDGQYKYAPRVFLERFEVGQQANLADHTSHTSPETVRVEETSASLTTIVDNVREAVNKSPTKPREPSASDSRLPTSRSTGVGICDDRATTIPSPASSPVQPRTPVIKSTPHRVASAIRRIKDATAASIRSSPLPQSPPLPSGTYQSSSAKKSTNQTAVTGKRKRLSVAVEEETMPAKRVRSTKEPARPYTLTDASQYQTLHTPVVTPALTLGSVSASSVASTPPVTKARTAGKKQRRIRTKNDFEERVTPEKYAKIMAERQSRNLQDHEGLARGSTRSGKLRTM</sequence>
<evidence type="ECO:0000313" key="1">
    <source>
        <dbReference type="EMBL" id="KAJ8113507.1"/>
    </source>
</evidence>
<proteinExistence type="predicted"/>
<gene>
    <name evidence="1" type="ORF">OPT61_g4366</name>
</gene>
<reference evidence="1" key="1">
    <citation type="submission" date="2022-11" db="EMBL/GenBank/DDBJ databases">
        <title>Genome Sequence of Boeremia exigua.</title>
        <authorList>
            <person name="Buettner E."/>
        </authorList>
    </citation>
    <scope>NUCLEOTIDE SEQUENCE</scope>
    <source>
        <strain evidence="1">CU02</strain>
    </source>
</reference>
<keyword evidence="2" id="KW-1185">Reference proteome</keyword>
<name>A0ACC2IED8_9PLEO</name>
<organism evidence="1 2">
    <name type="scientific">Boeremia exigua</name>
    <dbReference type="NCBI Taxonomy" id="749465"/>
    <lineage>
        <taxon>Eukaryota</taxon>
        <taxon>Fungi</taxon>
        <taxon>Dikarya</taxon>
        <taxon>Ascomycota</taxon>
        <taxon>Pezizomycotina</taxon>
        <taxon>Dothideomycetes</taxon>
        <taxon>Pleosporomycetidae</taxon>
        <taxon>Pleosporales</taxon>
        <taxon>Pleosporineae</taxon>
        <taxon>Didymellaceae</taxon>
        <taxon>Boeremia</taxon>
    </lineage>
</organism>
<accession>A0ACC2IED8</accession>